<comment type="caution">
    <text evidence="2">The sequence shown here is derived from an EMBL/GenBank/DDBJ whole genome shotgun (WGS) entry which is preliminary data.</text>
</comment>
<name>A0ABN9RTP9_9DINO</name>
<proteinExistence type="predicted"/>
<dbReference type="Proteomes" id="UP001189429">
    <property type="component" value="Unassembled WGS sequence"/>
</dbReference>
<feature type="non-terminal residue" evidence="2">
    <location>
        <position position="107"/>
    </location>
</feature>
<evidence type="ECO:0000313" key="2">
    <source>
        <dbReference type="EMBL" id="CAK0822685.1"/>
    </source>
</evidence>
<evidence type="ECO:0000256" key="1">
    <source>
        <dbReference type="SAM" id="MobiDB-lite"/>
    </source>
</evidence>
<reference evidence="2" key="1">
    <citation type="submission" date="2023-10" db="EMBL/GenBank/DDBJ databases">
        <authorList>
            <person name="Chen Y."/>
            <person name="Shah S."/>
            <person name="Dougan E. K."/>
            <person name="Thang M."/>
            <person name="Chan C."/>
        </authorList>
    </citation>
    <scope>NUCLEOTIDE SEQUENCE [LARGE SCALE GENOMIC DNA]</scope>
</reference>
<keyword evidence="3" id="KW-1185">Reference proteome</keyword>
<organism evidence="2 3">
    <name type="scientific">Prorocentrum cordatum</name>
    <dbReference type="NCBI Taxonomy" id="2364126"/>
    <lineage>
        <taxon>Eukaryota</taxon>
        <taxon>Sar</taxon>
        <taxon>Alveolata</taxon>
        <taxon>Dinophyceae</taxon>
        <taxon>Prorocentrales</taxon>
        <taxon>Prorocentraceae</taxon>
        <taxon>Prorocentrum</taxon>
    </lineage>
</organism>
<accession>A0ABN9RTP9</accession>
<dbReference type="EMBL" id="CAUYUJ010008033">
    <property type="protein sequence ID" value="CAK0822685.1"/>
    <property type="molecule type" value="Genomic_DNA"/>
</dbReference>
<feature type="compositionally biased region" description="Low complexity" evidence="1">
    <location>
        <begin position="1"/>
        <end position="10"/>
    </location>
</feature>
<protein>
    <submittedName>
        <fullName evidence="2">Uncharacterized protein</fullName>
    </submittedName>
</protein>
<feature type="non-terminal residue" evidence="2">
    <location>
        <position position="1"/>
    </location>
</feature>
<feature type="region of interest" description="Disordered" evidence="1">
    <location>
        <begin position="1"/>
        <end position="25"/>
    </location>
</feature>
<sequence length="107" mass="11418">AAFSASSASSGVCPARTSGPVDAAEEDARHADALWLLQANHRLKYHAADEQSSERQQVANSSLRSAFVVSINEDSYKEAQERLQVQGVAAELARGFNANNASELDEA</sequence>
<gene>
    <name evidence="2" type="ORF">PCOR1329_LOCUS23636</name>
</gene>
<evidence type="ECO:0000313" key="3">
    <source>
        <dbReference type="Proteomes" id="UP001189429"/>
    </source>
</evidence>